<dbReference type="GO" id="GO:1990063">
    <property type="term" value="C:Bam protein complex"/>
    <property type="evidence" value="ECO:0007669"/>
    <property type="project" value="TreeGrafter"/>
</dbReference>
<evidence type="ECO:0000256" key="7">
    <source>
        <dbReference type="SAM" id="MobiDB-lite"/>
    </source>
</evidence>
<gene>
    <name evidence="6" type="primary">bamD</name>
    <name evidence="9" type="ORF">C4K68_00715</name>
</gene>
<dbReference type="GO" id="GO:0043165">
    <property type="term" value="P:Gram-negative-bacterium-type cell outer membrane assembly"/>
    <property type="evidence" value="ECO:0007669"/>
    <property type="project" value="UniProtKB-UniRule"/>
</dbReference>
<evidence type="ECO:0000256" key="2">
    <source>
        <dbReference type="ARBA" id="ARBA00023136"/>
    </source>
</evidence>
<dbReference type="InterPro" id="IPR017689">
    <property type="entry name" value="BamD"/>
</dbReference>
<dbReference type="GO" id="GO:0051205">
    <property type="term" value="P:protein insertion into membrane"/>
    <property type="evidence" value="ECO:0007669"/>
    <property type="project" value="UniProtKB-UniRule"/>
</dbReference>
<dbReference type="Gene3D" id="1.25.40.10">
    <property type="entry name" value="Tetratricopeptide repeat domain"/>
    <property type="match status" value="1"/>
</dbReference>
<evidence type="ECO:0000259" key="8">
    <source>
        <dbReference type="Pfam" id="PF13525"/>
    </source>
</evidence>
<keyword evidence="3 6" id="KW-0564">Palmitate</keyword>
<dbReference type="PANTHER" id="PTHR37423">
    <property type="entry name" value="SOLUBLE LYTIC MUREIN TRANSGLYCOSYLASE-RELATED"/>
    <property type="match status" value="1"/>
</dbReference>
<evidence type="ECO:0000313" key="9">
    <source>
        <dbReference type="EMBL" id="PPC79336.1"/>
    </source>
</evidence>
<feature type="compositionally biased region" description="Acidic residues" evidence="7">
    <location>
        <begin position="293"/>
        <end position="304"/>
    </location>
</feature>
<dbReference type="EMBL" id="PRLP01000002">
    <property type="protein sequence ID" value="PPC79336.1"/>
    <property type="molecule type" value="Genomic_DNA"/>
</dbReference>
<keyword evidence="5 6" id="KW-0449">Lipoprotein</keyword>
<dbReference type="PANTHER" id="PTHR37423:SF1">
    <property type="entry name" value="OUTER MEMBRANE PROTEIN ASSEMBLY FACTOR BAMD"/>
    <property type="match status" value="1"/>
</dbReference>
<dbReference type="Proteomes" id="UP000238196">
    <property type="component" value="Unassembled WGS sequence"/>
</dbReference>
<protein>
    <recommendedName>
        <fullName evidence="6">Outer membrane protein assembly factor BamD</fullName>
    </recommendedName>
</protein>
<dbReference type="PROSITE" id="PS51257">
    <property type="entry name" value="PROKAR_LIPOPROTEIN"/>
    <property type="match status" value="1"/>
</dbReference>
<organism evidence="9 10">
    <name type="scientific">Proteobacteria bacterium 228</name>
    <dbReference type="NCBI Taxonomy" id="2083153"/>
    <lineage>
        <taxon>Bacteria</taxon>
        <taxon>Pseudomonadati</taxon>
        <taxon>Pseudomonadota</taxon>
    </lineage>
</organism>
<accession>A0A2S5KYJ2</accession>
<dbReference type="AlphaFoldDB" id="A0A2S5KYJ2"/>
<comment type="function">
    <text evidence="6">Part of the outer membrane protein assembly complex, which is involved in assembly and insertion of beta-barrel proteins into the outer membrane.</text>
</comment>
<keyword evidence="2 6" id="KW-0472">Membrane</keyword>
<feature type="region of interest" description="Disordered" evidence="7">
    <location>
        <begin position="279"/>
        <end position="320"/>
    </location>
</feature>
<dbReference type="InterPro" id="IPR039565">
    <property type="entry name" value="BamD-like"/>
</dbReference>
<evidence type="ECO:0000256" key="6">
    <source>
        <dbReference type="HAMAP-Rule" id="MF_00922"/>
    </source>
</evidence>
<dbReference type="NCBIfam" id="TIGR03302">
    <property type="entry name" value="OM_YfiO"/>
    <property type="match status" value="1"/>
</dbReference>
<dbReference type="OrthoDB" id="9779191at2"/>
<dbReference type="InterPro" id="IPR011990">
    <property type="entry name" value="TPR-like_helical_dom_sf"/>
</dbReference>
<evidence type="ECO:0000256" key="4">
    <source>
        <dbReference type="ARBA" id="ARBA00023237"/>
    </source>
</evidence>
<comment type="caution">
    <text evidence="9">The sequence shown here is derived from an EMBL/GenBank/DDBJ whole genome shotgun (WGS) entry which is preliminary data.</text>
</comment>
<keyword evidence="1 6" id="KW-0732">Signal</keyword>
<dbReference type="HAMAP" id="MF_00922">
    <property type="entry name" value="OM_assembly_BamD"/>
    <property type="match status" value="1"/>
</dbReference>
<keyword evidence="4 6" id="KW-0998">Cell outer membrane</keyword>
<comment type="similarity">
    <text evidence="6">Belongs to the BamD family.</text>
</comment>
<evidence type="ECO:0000256" key="5">
    <source>
        <dbReference type="ARBA" id="ARBA00023288"/>
    </source>
</evidence>
<dbReference type="CDD" id="cd15830">
    <property type="entry name" value="BamD"/>
    <property type="match status" value="1"/>
</dbReference>
<name>A0A2S5KYJ2_9PROT</name>
<evidence type="ECO:0000256" key="3">
    <source>
        <dbReference type="ARBA" id="ARBA00023139"/>
    </source>
</evidence>
<sequence length="320" mass="36390">MRQGKLLLASLLAVTLAGCSSLKPKEPDYPEQVMYEKATQSLDDALWDQATDWYEKLEARYPFGRYSEQAQLELMYAYYRSGKTAQVQASADRFIRVYPNSEYVDYAYYLRGLTAFEEDQSLIDRFLPTDETERDPGAAKDSYNDFATLVRLYPNSPYASDARNRMVYLRNRLARYEIHVAQYYLKRGAYLAAANRGNYVVENFQETPAVPDGLAIMIVAYKALNEPKLAQSTQEVLDLNYPGYDKDVLKQESVFDRYTMGVFQSSDTKLPVPTLVKSNTEAPAQPAVQQPAEPEEQQPAADDDGNNRSLFHKLTGGLFE</sequence>
<comment type="subunit">
    <text evidence="6">Part of the Bam complex.</text>
</comment>
<evidence type="ECO:0000313" key="10">
    <source>
        <dbReference type="Proteomes" id="UP000238196"/>
    </source>
</evidence>
<reference evidence="9 10" key="1">
    <citation type="submission" date="2018-02" db="EMBL/GenBank/DDBJ databases">
        <title>novel marine gammaproteobacteria from coastal saline agro ecosystem.</title>
        <authorList>
            <person name="Krishnan R."/>
            <person name="Ramesh Kumar N."/>
        </authorList>
    </citation>
    <scope>NUCLEOTIDE SEQUENCE [LARGE SCALE GENOMIC DNA]</scope>
    <source>
        <strain evidence="9 10">228</strain>
    </source>
</reference>
<dbReference type="Pfam" id="PF13525">
    <property type="entry name" value="YfiO"/>
    <property type="match status" value="1"/>
</dbReference>
<feature type="domain" description="Outer membrane lipoprotein BamD-like" evidence="8">
    <location>
        <begin position="28"/>
        <end position="233"/>
    </location>
</feature>
<feature type="compositionally biased region" description="Low complexity" evidence="7">
    <location>
        <begin position="281"/>
        <end position="292"/>
    </location>
</feature>
<proteinExistence type="inferred from homology"/>
<evidence type="ECO:0000256" key="1">
    <source>
        <dbReference type="ARBA" id="ARBA00022729"/>
    </source>
</evidence>
<dbReference type="SUPFAM" id="SSF48452">
    <property type="entry name" value="TPR-like"/>
    <property type="match status" value="1"/>
</dbReference>
<comment type="subcellular location">
    <subcellularLocation>
        <location evidence="6">Cell outer membrane</location>
        <topology evidence="6">Lipid-anchor</topology>
    </subcellularLocation>
</comment>